<protein>
    <submittedName>
        <fullName evidence="1">Class I SAM-dependent methyltransferase</fullName>
    </submittedName>
</protein>
<evidence type="ECO:0000313" key="1">
    <source>
        <dbReference type="EMBL" id="WTU77249.1"/>
    </source>
</evidence>
<dbReference type="AlphaFoldDB" id="A0AAU2JXG3"/>
<keyword evidence="1" id="KW-0489">Methyltransferase</keyword>
<dbReference type="InterPro" id="IPR029063">
    <property type="entry name" value="SAM-dependent_MTases_sf"/>
</dbReference>
<reference evidence="1" key="1">
    <citation type="submission" date="2022-10" db="EMBL/GenBank/DDBJ databases">
        <title>The complete genomes of actinobacterial strains from the NBC collection.</title>
        <authorList>
            <person name="Joergensen T.S."/>
            <person name="Alvarez Arevalo M."/>
            <person name="Sterndorff E.B."/>
            <person name="Faurdal D."/>
            <person name="Vuksanovic O."/>
            <person name="Mourched A.-S."/>
            <person name="Charusanti P."/>
            <person name="Shaw S."/>
            <person name="Blin K."/>
            <person name="Weber T."/>
        </authorList>
    </citation>
    <scope>NUCLEOTIDE SEQUENCE</scope>
    <source>
        <strain evidence="1">NBC_00049</strain>
    </source>
</reference>
<dbReference type="GO" id="GO:0008168">
    <property type="term" value="F:methyltransferase activity"/>
    <property type="evidence" value="ECO:0007669"/>
    <property type="project" value="UniProtKB-KW"/>
</dbReference>
<dbReference type="Pfam" id="PF13489">
    <property type="entry name" value="Methyltransf_23"/>
    <property type="match status" value="1"/>
</dbReference>
<dbReference type="EMBL" id="CP108264">
    <property type="protein sequence ID" value="WTU77249.1"/>
    <property type="molecule type" value="Genomic_DNA"/>
</dbReference>
<name>A0AAU2JXG3_9ACTN</name>
<sequence>MLTPPLPSRIRWTSVVLLAALGAGTVRAGRRLRAIPVLPVTPPAAAAVPRAAGWRLLTARGVEPDATTFLAACAYADREGLSVLDLIPADLAAERALGLLRLVDPARYRQDRLGEGRGAGFAVLVAEEVLARAGLDPAGQRPEPAELLALTRRLKEFAAGATGLAIAPALSCADPGEARGPARVAELRAQGLPPGALAAAQLCGLALLAGAAVRQGRWGAAAAGLYWLQPYLALGGPGSPLRPADLARATAARPVRSLGAALRTAAAAARTRDDAADTARAVAYQEELAEGTERFFEPRRPDCPWCGADRLTVRVRVPDLLQGKPGRFTLERCEGCGHVFQNPRLTLEGLEFYYRDFYDGRGGEGAGTVFGRLGAAYRGRAELLRPHTDPVSWLDVGTGHGHFCNAARAVWPGTRFDGLDMGDGVRAAERRGWIETGYQGQFPEFASKLAGQYEVVSMYHYLEHTREPLAELDAAACVLAPGGYLTIELPDPQSRMARLLGPAWLPWFQPQHQHLIPAANLREALADRGFTVLAEQHGPAHQGNDFFGAVALTATRLAPDPDRPWGPPATPRTRALAGAVRLAALPCFAAAAVLDGLRTAAARVTDGGNAYRLLARKDVP</sequence>
<accession>A0AAU2JXG3</accession>
<proteinExistence type="predicted"/>
<dbReference type="Gene3D" id="3.40.50.150">
    <property type="entry name" value="Vaccinia Virus protein VP39"/>
    <property type="match status" value="1"/>
</dbReference>
<keyword evidence="1" id="KW-0808">Transferase</keyword>
<organism evidence="1">
    <name type="scientific">Streptomyces sp. NBC_00049</name>
    <dbReference type="NCBI Taxonomy" id="2903617"/>
    <lineage>
        <taxon>Bacteria</taxon>
        <taxon>Bacillati</taxon>
        <taxon>Actinomycetota</taxon>
        <taxon>Actinomycetes</taxon>
        <taxon>Kitasatosporales</taxon>
        <taxon>Streptomycetaceae</taxon>
        <taxon>Streptomyces</taxon>
    </lineage>
</organism>
<dbReference type="GO" id="GO:0032259">
    <property type="term" value="P:methylation"/>
    <property type="evidence" value="ECO:0007669"/>
    <property type="project" value="UniProtKB-KW"/>
</dbReference>
<gene>
    <name evidence="1" type="ORF">OG327_30140</name>
</gene>
<dbReference type="SUPFAM" id="SSF53335">
    <property type="entry name" value="S-adenosyl-L-methionine-dependent methyltransferases"/>
    <property type="match status" value="1"/>
</dbReference>